<dbReference type="InterPro" id="IPR059040">
    <property type="entry name" value="HH_CyaD-like"/>
</dbReference>
<keyword evidence="7 9" id="KW-1133">Transmembrane helix</keyword>
<keyword evidence="14" id="KW-1185">Reference proteome</keyword>
<feature type="coiled-coil region" evidence="10">
    <location>
        <begin position="263"/>
        <end position="290"/>
    </location>
</feature>
<evidence type="ECO:0000256" key="9">
    <source>
        <dbReference type="RuleBase" id="RU365093"/>
    </source>
</evidence>
<feature type="domain" description="CyaD-like alpha-helical hairpin" evidence="11">
    <location>
        <begin position="128"/>
        <end position="323"/>
    </location>
</feature>
<dbReference type="PANTHER" id="PTHR30386:SF27">
    <property type="entry name" value="MEMBRANE FUSION PROTEIN (MFP) FAMILY PROTEIN"/>
    <property type="match status" value="1"/>
</dbReference>
<evidence type="ECO:0000256" key="10">
    <source>
        <dbReference type="SAM" id="Coils"/>
    </source>
</evidence>
<evidence type="ECO:0000256" key="8">
    <source>
        <dbReference type="ARBA" id="ARBA00023136"/>
    </source>
</evidence>
<name>A0A514BSP9_9GAMM</name>
<feature type="transmembrane region" description="Helical" evidence="9">
    <location>
        <begin position="63"/>
        <end position="86"/>
    </location>
</feature>
<dbReference type="PANTHER" id="PTHR30386">
    <property type="entry name" value="MEMBRANE FUSION SUBUNIT OF EMRAB-TOLC MULTIDRUG EFFLUX PUMP"/>
    <property type="match status" value="1"/>
</dbReference>
<dbReference type="OrthoDB" id="9775513at2"/>
<dbReference type="RefSeq" id="WP_141623386.1">
    <property type="nucleotide sequence ID" value="NZ_CP041242.1"/>
</dbReference>
<keyword evidence="3 9" id="KW-0813">Transport</keyword>
<dbReference type="KEGG" id="lyj:FKV23_08015"/>
<evidence type="ECO:0000259" key="11">
    <source>
        <dbReference type="Pfam" id="PF25988"/>
    </source>
</evidence>
<evidence type="ECO:0000256" key="6">
    <source>
        <dbReference type="ARBA" id="ARBA00022692"/>
    </source>
</evidence>
<dbReference type="Gene3D" id="2.40.50.100">
    <property type="match status" value="1"/>
</dbReference>
<dbReference type="Gene3D" id="2.40.30.170">
    <property type="match status" value="1"/>
</dbReference>
<dbReference type="InterPro" id="IPR050739">
    <property type="entry name" value="MFP"/>
</dbReference>
<dbReference type="NCBIfam" id="TIGR01843">
    <property type="entry name" value="type_I_hlyD"/>
    <property type="match status" value="1"/>
</dbReference>
<evidence type="ECO:0000256" key="5">
    <source>
        <dbReference type="ARBA" id="ARBA00022519"/>
    </source>
</evidence>
<evidence type="ECO:0000313" key="14">
    <source>
        <dbReference type="Proteomes" id="UP000317199"/>
    </source>
</evidence>
<organism evidence="13 14">
    <name type="scientific">Marilutibacter alkalisoli</name>
    <dbReference type="NCBI Taxonomy" id="2591633"/>
    <lineage>
        <taxon>Bacteria</taxon>
        <taxon>Pseudomonadati</taxon>
        <taxon>Pseudomonadota</taxon>
        <taxon>Gammaproteobacteria</taxon>
        <taxon>Lysobacterales</taxon>
        <taxon>Lysobacteraceae</taxon>
        <taxon>Marilutibacter</taxon>
    </lineage>
</organism>
<dbReference type="AlphaFoldDB" id="A0A514BSP9"/>
<proteinExistence type="inferred from homology"/>
<dbReference type="PROSITE" id="PS00543">
    <property type="entry name" value="HLYD_FAMILY"/>
    <property type="match status" value="1"/>
</dbReference>
<comment type="similarity">
    <text evidence="2 9">Belongs to the membrane fusion protein (MFP) (TC 8.A.1) family.</text>
</comment>
<keyword evidence="5 9" id="KW-0997">Cell inner membrane</keyword>
<protein>
    <recommendedName>
        <fullName evidence="9">Membrane fusion protein (MFP) family protein</fullName>
    </recommendedName>
</protein>
<dbReference type="PRINTS" id="PR01490">
    <property type="entry name" value="RTXTOXIND"/>
</dbReference>
<dbReference type="InterPro" id="IPR058982">
    <property type="entry name" value="Beta-barrel_AprE"/>
</dbReference>
<accession>A0A514BSP9</accession>
<evidence type="ECO:0000256" key="7">
    <source>
        <dbReference type="ARBA" id="ARBA00022989"/>
    </source>
</evidence>
<feature type="domain" description="AprE-like beta-barrel" evidence="12">
    <location>
        <begin position="361"/>
        <end position="450"/>
    </location>
</feature>
<evidence type="ECO:0000256" key="3">
    <source>
        <dbReference type="ARBA" id="ARBA00022448"/>
    </source>
</evidence>
<evidence type="ECO:0000313" key="13">
    <source>
        <dbReference type="EMBL" id="QDH70049.1"/>
    </source>
</evidence>
<keyword evidence="4 9" id="KW-1003">Cell membrane</keyword>
<comment type="subcellular location">
    <subcellularLocation>
        <location evidence="1 9">Cell inner membrane</location>
        <topology evidence="1 9">Single-pass membrane protein</topology>
    </subcellularLocation>
</comment>
<evidence type="ECO:0000256" key="2">
    <source>
        <dbReference type="ARBA" id="ARBA00009477"/>
    </source>
</evidence>
<dbReference type="Proteomes" id="UP000317199">
    <property type="component" value="Chromosome"/>
</dbReference>
<dbReference type="Pfam" id="PF26002">
    <property type="entry name" value="Beta-barrel_AprE"/>
    <property type="match status" value="1"/>
</dbReference>
<keyword evidence="8 9" id="KW-0472">Membrane</keyword>
<evidence type="ECO:0000256" key="4">
    <source>
        <dbReference type="ARBA" id="ARBA00022475"/>
    </source>
</evidence>
<evidence type="ECO:0000259" key="12">
    <source>
        <dbReference type="Pfam" id="PF26002"/>
    </source>
</evidence>
<dbReference type="InterPro" id="IPR010129">
    <property type="entry name" value="T1SS_HlyD"/>
</dbReference>
<gene>
    <name evidence="13" type="ORF">FKV23_08015</name>
</gene>
<dbReference type="Pfam" id="PF25988">
    <property type="entry name" value="HH_CyaD"/>
    <property type="match status" value="1"/>
</dbReference>
<reference evidence="13 14" key="1">
    <citation type="submission" date="2019-06" db="EMBL/GenBank/DDBJ databases">
        <title>Lysobacter alkalisoli sp. nov. isolated from saline-alkali soil.</title>
        <authorList>
            <person name="Sun J.-Q."/>
            <person name="Xu L."/>
        </authorList>
    </citation>
    <scope>NUCLEOTIDE SEQUENCE [LARGE SCALE GENOMIC DNA]</scope>
    <source>
        <strain evidence="13 14">SJ-36</strain>
    </source>
</reference>
<evidence type="ECO:0000256" key="1">
    <source>
        <dbReference type="ARBA" id="ARBA00004377"/>
    </source>
</evidence>
<sequence length="473" mass="51976">MKHVFQGVGDFVSRYVGVFKSAWSVRHQLEPVKRTPDELAFLPAHLELIDTPVSPLPRWTMRVIIAFFCTALLWAILGHLDIVAVAPGKTVVSSRTKVVQPAETAVVRRILVQDGEAVKQGQVLIELDATATGAEYTQASESLINARLAALRLSAFAGAIDAGQPPELADAPDLPATRQEAELALVTSQFEAYQARKQGLSAAIAQRRAELQTLQATLAPLDETARIARTRAEDYAQLLEGKYVGRHEYLLREQERIAAERDLATQRNRMQEVRSALSAAQEELRLLITDTRQQALDGLRQANEQVAQLSPEVSKTGQRDRLMELRAPVDGTVQQLVVHTVGGVVTPAQPLLAVVPSEEGLEVEATILNKDIGFVRPGQSVTVKVESFPFTRYGYLVGTVESVSHDAAQDEHMGLVFPARVKLDSTQLTINGVPVQLTAGMSLSVEIKTGKRRVIDYILSPLRRHASETFRER</sequence>
<dbReference type="SUPFAM" id="SSF111369">
    <property type="entry name" value="HlyD-like secretion proteins"/>
    <property type="match status" value="1"/>
</dbReference>
<dbReference type="GO" id="GO:0005886">
    <property type="term" value="C:plasma membrane"/>
    <property type="evidence" value="ECO:0007669"/>
    <property type="project" value="UniProtKB-SubCell"/>
</dbReference>
<keyword evidence="10" id="KW-0175">Coiled coil</keyword>
<dbReference type="EMBL" id="CP041242">
    <property type="protein sequence ID" value="QDH70049.1"/>
    <property type="molecule type" value="Genomic_DNA"/>
</dbReference>
<keyword evidence="6 9" id="KW-0812">Transmembrane</keyword>
<dbReference type="InterPro" id="IPR006144">
    <property type="entry name" value="Secretion_HlyD_CS"/>
</dbReference>
<dbReference type="GO" id="GO:0009306">
    <property type="term" value="P:protein secretion"/>
    <property type="evidence" value="ECO:0007669"/>
    <property type="project" value="InterPro"/>
</dbReference>